<evidence type="ECO:0000256" key="19">
    <source>
        <dbReference type="ARBA" id="ARBA00049244"/>
    </source>
</evidence>
<dbReference type="Gene3D" id="3.90.1600.10">
    <property type="entry name" value="Palm domain of DNA polymerase"/>
    <property type="match status" value="1"/>
</dbReference>
<keyword evidence="15 20" id="KW-0408">Iron</keyword>
<keyword evidence="6 20" id="KW-0548">Nucleotidyltransferase</keyword>
<keyword evidence="10 20" id="KW-0863">Zinc-finger</keyword>
<keyword evidence="13" id="KW-0269">Exonuclease</keyword>
<dbReference type="FunFam" id="3.30.420.10:FF:000004">
    <property type="entry name" value="DNA polymerase"/>
    <property type="match status" value="1"/>
</dbReference>
<evidence type="ECO:0000259" key="22">
    <source>
        <dbReference type="Pfam" id="PF00136"/>
    </source>
</evidence>
<dbReference type="InterPro" id="IPR006133">
    <property type="entry name" value="DNA-dir_DNA_pol_B_exonuc"/>
</dbReference>
<keyword evidence="11" id="KW-0378">Hydrolase</keyword>
<evidence type="ECO:0000256" key="18">
    <source>
        <dbReference type="ARBA" id="ARBA00023242"/>
    </source>
</evidence>
<keyword evidence="16 20" id="KW-0411">Iron-sulfur</keyword>
<dbReference type="AlphaFoldDB" id="A0A0S4J863"/>
<feature type="region of interest" description="Disordered" evidence="21">
    <location>
        <begin position="1"/>
        <end position="28"/>
    </location>
</feature>
<dbReference type="Pfam" id="PF14260">
    <property type="entry name" value="zf-C4pol"/>
    <property type="match status" value="1"/>
</dbReference>
<evidence type="ECO:0000256" key="7">
    <source>
        <dbReference type="ARBA" id="ARBA00022705"/>
    </source>
</evidence>
<feature type="domain" description="DNA-directed DNA polymerase family B multifunctional" evidence="22">
    <location>
        <begin position="527"/>
        <end position="958"/>
    </location>
</feature>
<dbReference type="CDD" id="cd05533">
    <property type="entry name" value="POLBc_delta"/>
    <property type="match status" value="1"/>
</dbReference>
<comment type="similarity">
    <text evidence="3 20">Belongs to the DNA polymerase type-B family.</text>
</comment>
<dbReference type="InterPro" id="IPR023211">
    <property type="entry name" value="DNA_pol_palm_dom_sf"/>
</dbReference>
<dbReference type="PROSITE" id="PS00116">
    <property type="entry name" value="DNA_POLYMERASE_B"/>
    <property type="match status" value="1"/>
</dbReference>
<dbReference type="EC" id="2.7.7.7" evidence="20"/>
<gene>
    <name evidence="25" type="ORF">BSAL_92755</name>
</gene>
<dbReference type="SUPFAM" id="SSF53098">
    <property type="entry name" value="Ribonuclease H-like"/>
    <property type="match status" value="1"/>
</dbReference>
<dbReference type="InterPro" id="IPR006134">
    <property type="entry name" value="DNA-dir_DNA_pol_B_multi_dom"/>
</dbReference>
<dbReference type="VEuPathDB" id="TriTrypDB:BSAL_92755"/>
<dbReference type="Proteomes" id="UP000051952">
    <property type="component" value="Unassembled WGS sequence"/>
</dbReference>
<comment type="catalytic activity">
    <reaction evidence="19 20">
        <text>DNA(n) + a 2'-deoxyribonucleoside 5'-triphosphate = DNA(n+1) + diphosphate</text>
        <dbReference type="Rhea" id="RHEA:22508"/>
        <dbReference type="Rhea" id="RHEA-COMP:17339"/>
        <dbReference type="Rhea" id="RHEA-COMP:17340"/>
        <dbReference type="ChEBI" id="CHEBI:33019"/>
        <dbReference type="ChEBI" id="CHEBI:61560"/>
        <dbReference type="ChEBI" id="CHEBI:173112"/>
        <dbReference type="EC" id="2.7.7.7"/>
    </reaction>
</comment>
<evidence type="ECO:0000313" key="26">
    <source>
        <dbReference type="Proteomes" id="UP000051952"/>
    </source>
</evidence>
<dbReference type="OMA" id="CNNCRPR"/>
<evidence type="ECO:0000256" key="9">
    <source>
        <dbReference type="ARBA" id="ARBA00022723"/>
    </source>
</evidence>
<feature type="domain" description="C4-type zinc-finger of DNA polymerase delta" evidence="24">
    <location>
        <begin position="997"/>
        <end position="1066"/>
    </location>
</feature>
<dbReference type="CDD" id="cd05777">
    <property type="entry name" value="DNA_polB_delta_exo"/>
    <property type="match status" value="1"/>
</dbReference>
<dbReference type="GO" id="GO:0008270">
    <property type="term" value="F:zinc ion binding"/>
    <property type="evidence" value="ECO:0007669"/>
    <property type="project" value="UniProtKB-KW"/>
</dbReference>
<evidence type="ECO:0000256" key="2">
    <source>
        <dbReference type="ARBA" id="ARBA00004123"/>
    </source>
</evidence>
<name>A0A0S4J863_BODSA</name>
<evidence type="ECO:0000256" key="21">
    <source>
        <dbReference type="SAM" id="MobiDB-lite"/>
    </source>
</evidence>
<evidence type="ECO:0000256" key="4">
    <source>
        <dbReference type="ARBA" id="ARBA00022485"/>
    </source>
</evidence>
<evidence type="ECO:0000256" key="1">
    <source>
        <dbReference type="ARBA" id="ARBA00001966"/>
    </source>
</evidence>
<keyword evidence="26" id="KW-1185">Reference proteome</keyword>
<dbReference type="FunFam" id="1.10.132.60:FF:000001">
    <property type="entry name" value="DNA polymerase"/>
    <property type="match status" value="1"/>
</dbReference>
<protein>
    <recommendedName>
        <fullName evidence="20">DNA polymerase</fullName>
        <ecNumber evidence="20">2.7.7.7</ecNumber>
    </recommendedName>
</protein>
<dbReference type="PANTHER" id="PTHR10322">
    <property type="entry name" value="DNA POLYMERASE CATALYTIC SUBUNIT"/>
    <property type="match status" value="1"/>
</dbReference>
<keyword evidence="14 20" id="KW-0239">DNA-directed DNA polymerase</keyword>
<evidence type="ECO:0000256" key="13">
    <source>
        <dbReference type="ARBA" id="ARBA00022839"/>
    </source>
</evidence>
<dbReference type="Gene3D" id="3.30.342.10">
    <property type="entry name" value="DNA Polymerase, chain B, domain 1"/>
    <property type="match status" value="1"/>
</dbReference>
<dbReference type="InterPro" id="IPR006172">
    <property type="entry name" value="DNA-dir_DNA_pol_B"/>
</dbReference>
<keyword evidence="5 20" id="KW-0808">Transferase</keyword>
<keyword evidence="12 20" id="KW-0862">Zinc</keyword>
<proteinExistence type="inferred from homology"/>
<dbReference type="GO" id="GO:0043625">
    <property type="term" value="C:delta DNA polymerase complex"/>
    <property type="evidence" value="ECO:0007669"/>
    <property type="project" value="TreeGrafter"/>
</dbReference>
<dbReference type="GO" id="GO:0006287">
    <property type="term" value="P:base-excision repair, gap-filling"/>
    <property type="evidence" value="ECO:0007669"/>
    <property type="project" value="TreeGrafter"/>
</dbReference>
<evidence type="ECO:0000313" key="25">
    <source>
        <dbReference type="EMBL" id="CUG86363.1"/>
    </source>
</evidence>
<evidence type="ECO:0000259" key="24">
    <source>
        <dbReference type="Pfam" id="PF14260"/>
    </source>
</evidence>
<dbReference type="Gene3D" id="1.10.132.60">
    <property type="entry name" value="DNA polymerase family B, C-terminal domain"/>
    <property type="match status" value="1"/>
</dbReference>
<keyword evidence="7 20" id="KW-0235">DNA replication</keyword>
<evidence type="ECO:0000256" key="8">
    <source>
        <dbReference type="ARBA" id="ARBA00022722"/>
    </source>
</evidence>
<evidence type="ECO:0000256" key="5">
    <source>
        <dbReference type="ARBA" id="ARBA00022679"/>
    </source>
</evidence>
<reference evidence="26" key="1">
    <citation type="submission" date="2015-09" db="EMBL/GenBank/DDBJ databases">
        <authorList>
            <consortium name="Pathogen Informatics"/>
        </authorList>
    </citation>
    <scope>NUCLEOTIDE SEQUENCE [LARGE SCALE GENOMIC DNA]</scope>
    <source>
        <strain evidence="26">Lake Konstanz</strain>
    </source>
</reference>
<evidence type="ECO:0000256" key="12">
    <source>
        <dbReference type="ARBA" id="ARBA00022833"/>
    </source>
</evidence>
<dbReference type="InterPro" id="IPR017964">
    <property type="entry name" value="DNA-dir_DNA_pol_B_CS"/>
</dbReference>
<dbReference type="Pfam" id="PF00136">
    <property type="entry name" value="DNA_pol_B"/>
    <property type="match status" value="1"/>
</dbReference>
<evidence type="ECO:0000256" key="11">
    <source>
        <dbReference type="ARBA" id="ARBA00022801"/>
    </source>
</evidence>
<organism evidence="25 26">
    <name type="scientific">Bodo saltans</name>
    <name type="common">Flagellated protozoan</name>
    <dbReference type="NCBI Taxonomy" id="75058"/>
    <lineage>
        <taxon>Eukaryota</taxon>
        <taxon>Discoba</taxon>
        <taxon>Euglenozoa</taxon>
        <taxon>Kinetoplastea</taxon>
        <taxon>Metakinetoplastina</taxon>
        <taxon>Eubodonida</taxon>
        <taxon>Bodonidae</taxon>
        <taxon>Bodo</taxon>
    </lineage>
</organism>
<accession>A0A0S4J863</accession>
<dbReference type="PANTHER" id="PTHR10322:SF23">
    <property type="entry name" value="DNA POLYMERASE DELTA CATALYTIC SUBUNIT"/>
    <property type="match status" value="1"/>
</dbReference>
<evidence type="ECO:0000256" key="16">
    <source>
        <dbReference type="ARBA" id="ARBA00023014"/>
    </source>
</evidence>
<dbReference type="InterPro" id="IPR043502">
    <property type="entry name" value="DNA/RNA_pol_sf"/>
</dbReference>
<dbReference type="NCBIfam" id="TIGR00592">
    <property type="entry name" value="pol2"/>
    <property type="match status" value="1"/>
</dbReference>
<feature type="domain" description="DNA-directed DNA polymerase family B exonuclease" evidence="23">
    <location>
        <begin position="220"/>
        <end position="462"/>
    </location>
</feature>
<dbReference type="GO" id="GO:0045004">
    <property type="term" value="P:DNA replication proofreading"/>
    <property type="evidence" value="ECO:0007669"/>
    <property type="project" value="TreeGrafter"/>
</dbReference>
<dbReference type="GO" id="GO:0003677">
    <property type="term" value="F:DNA binding"/>
    <property type="evidence" value="ECO:0007669"/>
    <property type="project" value="UniProtKB-KW"/>
</dbReference>
<evidence type="ECO:0000256" key="20">
    <source>
        <dbReference type="RuleBase" id="RU000442"/>
    </source>
</evidence>
<evidence type="ECO:0000259" key="23">
    <source>
        <dbReference type="Pfam" id="PF03104"/>
    </source>
</evidence>
<dbReference type="SUPFAM" id="SSF56672">
    <property type="entry name" value="DNA/RNA polymerases"/>
    <property type="match status" value="1"/>
</dbReference>
<comment type="subcellular location">
    <subcellularLocation>
        <location evidence="2 20">Nucleus</location>
    </subcellularLocation>
</comment>
<dbReference type="SMART" id="SM00486">
    <property type="entry name" value="POLBc"/>
    <property type="match status" value="1"/>
</dbReference>
<dbReference type="GO" id="GO:0051539">
    <property type="term" value="F:4 iron, 4 sulfur cluster binding"/>
    <property type="evidence" value="ECO:0007669"/>
    <property type="project" value="UniProtKB-KW"/>
</dbReference>
<dbReference type="GO" id="GO:0000166">
    <property type="term" value="F:nucleotide binding"/>
    <property type="evidence" value="ECO:0007669"/>
    <property type="project" value="InterPro"/>
</dbReference>
<keyword evidence="4 20" id="KW-0004">4Fe-4S</keyword>
<evidence type="ECO:0000256" key="10">
    <source>
        <dbReference type="ARBA" id="ARBA00022771"/>
    </source>
</evidence>
<dbReference type="InterPro" id="IPR025687">
    <property type="entry name" value="Znf-C4pol"/>
</dbReference>
<dbReference type="Pfam" id="PF03104">
    <property type="entry name" value="DNA_pol_B_exo1"/>
    <property type="match status" value="1"/>
</dbReference>
<keyword evidence="17 20" id="KW-0238">DNA-binding</keyword>
<keyword evidence="18 20" id="KW-0539">Nucleus</keyword>
<dbReference type="Gene3D" id="1.10.287.690">
    <property type="entry name" value="Helix hairpin bin"/>
    <property type="match status" value="1"/>
</dbReference>
<dbReference type="OrthoDB" id="2414538at2759"/>
<keyword evidence="9 20" id="KW-0479">Metal-binding</keyword>
<dbReference type="PRINTS" id="PR00106">
    <property type="entry name" value="DNAPOLB"/>
</dbReference>
<evidence type="ECO:0000256" key="15">
    <source>
        <dbReference type="ARBA" id="ARBA00023004"/>
    </source>
</evidence>
<evidence type="ECO:0000256" key="14">
    <source>
        <dbReference type="ARBA" id="ARBA00022932"/>
    </source>
</evidence>
<evidence type="ECO:0000256" key="6">
    <source>
        <dbReference type="ARBA" id="ARBA00022695"/>
    </source>
</evidence>
<dbReference type="EMBL" id="CYKH01001285">
    <property type="protein sequence ID" value="CUG86363.1"/>
    <property type="molecule type" value="Genomic_DNA"/>
</dbReference>
<dbReference type="InterPro" id="IPR036397">
    <property type="entry name" value="RNaseH_sf"/>
</dbReference>
<sequence length="1089" mass="122607">MRGRQASAPSGNDYGQKHHLNGPARVGIYGSKRHMRPHRNAHEGRPPPIVNLPPDLFNDCHIRRTPVREDIAAAKSDLVFQVLDCTQVKGTPHPYLSRVAHAEIPVVRLYGVTKEGNSVLVHCYNHEPYLWVEAPPQWLPAYEFMMRDELNRLLQPATARDDTCVRIETHMKQSLMHYTGGKATPHLKIVVQLPQNIPKLRSIFADGVRCSGCYEGYRSYSTFESNVIFPLRFLVDNGIGGCNWATIPAGAYAHIPQGNRTSLCQIEIACSGETIVNHEPVGEFMSIAPFRMLSIDIECQGRKGFFPEPEMDPVIQIACHCVAYGADTSSTGPLSKAIFTLNTCAPIAGAHVFSFATEEEMMIAWAEYLRLLDPDVITGYNISGFDFPYLLNRSATLNIGDRFQYWSRQVHDRTVPREKKFMSKQMGNREYTEVVVEGRVILDCMVVIQRDYKLRSYSLNSVAQHFLGEQKEDVHHSIISDLQEGNDETRRRLAVYCLKDAFLPVRLIEKLMVVVNNVEMARVTGVPIGWLLERGQQIKVFSQMLRKAKNKDLLFPTHEYQGGQAEIGYEGATVIPPKKGFYNRPIATLDFASLYPSIMMAHNLCYSTLVRRADIPKYDPAMLTRTPSGDTFVKKELFPGILPEILTELLQARKNAKNMMKDVPMGSLEYGVLNGRQLALKISANSVYGFTGATVGKLPCLEISSSVTSYGRQMIEQTKQLVEATYEGVHVIYGDTDSVMIQCVTDSSLPDKEQLATSMAFGKEAADFVSKTFQKPIKLEFEKVYFPFLLMNKKRYAGLLWTNTDRYDKLDAKGIETVRRDNCPLIANVISGVLNRILIQRSVESAVEFVKGTISDLLLNRLDISNLVITKAFAKAESEYKGVQAHIALVERMRKRDAASAPTMGDRVAFVFIKGAIGAKGHERSEDPIYVLENNIPIDTQYYLEHQLAGPLTRVFEAVLDDPSELLRGDHTRHIAVVQPSKNAGGMMKFVKVQLQCLSCRNVIQSGALCKDCDHLAPDVYGKVLAKRNHYESIYAKVWTQCQQCQGSLHQDVICTSKDCPVFYMRKKVQKDLREQQTQLDRFGVVDDW</sequence>
<dbReference type="InterPro" id="IPR042087">
    <property type="entry name" value="DNA_pol_B_thumb"/>
</dbReference>
<evidence type="ECO:0000256" key="17">
    <source>
        <dbReference type="ARBA" id="ARBA00023125"/>
    </source>
</evidence>
<dbReference type="GO" id="GO:0006297">
    <property type="term" value="P:nucleotide-excision repair, DNA gap filling"/>
    <property type="evidence" value="ECO:0007669"/>
    <property type="project" value="TreeGrafter"/>
</dbReference>
<evidence type="ECO:0000256" key="3">
    <source>
        <dbReference type="ARBA" id="ARBA00005755"/>
    </source>
</evidence>
<dbReference type="InterPro" id="IPR050240">
    <property type="entry name" value="DNA_pol_type-B"/>
</dbReference>
<comment type="cofactor">
    <cofactor evidence="1 20">
        <name>[4Fe-4S] cluster</name>
        <dbReference type="ChEBI" id="CHEBI:49883"/>
    </cofactor>
</comment>
<keyword evidence="8" id="KW-0540">Nuclease</keyword>
<dbReference type="GO" id="GO:0008296">
    <property type="term" value="F:3'-5'-DNA exonuclease activity"/>
    <property type="evidence" value="ECO:0007669"/>
    <property type="project" value="TreeGrafter"/>
</dbReference>
<dbReference type="Gene3D" id="3.30.420.10">
    <property type="entry name" value="Ribonuclease H-like superfamily/Ribonuclease H"/>
    <property type="match status" value="1"/>
</dbReference>
<dbReference type="GO" id="GO:0003887">
    <property type="term" value="F:DNA-directed DNA polymerase activity"/>
    <property type="evidence" value="ECO:0007669"/>
    <property type="project" value="UniProtKB-KW"/>
</dbReference>
<dbReference type="InterPro" id="IPR012337">
    <property type="entry name" value="RNaseH-like_sf"/>
</dbReference>